<accession>A0A3Q9UR61</accession>
<organism evidence="1 2">
    <name type="scientific">Rathayibacter festucae DSM 15932</name>
    <dbReference type="NCBI Taxonomy" id="1328866"/>
    <lineage>
        <taxon>Bacteria</taxon>
        <taxon>Bacillati</taxon>
        <taxon>Actinomycetota</taxon>
        <taxon>Actinomycetes</taxon>
        <taxon>Micrococcales</taxon>
        <taxon>Microbacteriaceae</taxon>
        <taxon>Rathayibacter</taxon>
    </lineage>
</organism>
<reference evidence="1 2" key="1">
    <citation type="submission" date="2018-03" db="EMBL/GenBank/DDBJ databases">
        <title>Bacteriophage NCPPB3778 and a type I-E CRISPR drive the evolution of the US Biological Select Agent, Rathayibacter toxicus.</title>
        <authorList>
            <person name="Davis E.W.II."/>
            <person name="Tabima J.F."/>
            <person name="Weisberg A.J."/>
            <person name="Dantas Lopes L."/>
            <person name="Wiseman M.S."/>
            <person name="Wiseman M.S."/>
            <person name="Pupko T."/>
            <person name="Belcher M.S."/>
            <person name="Sechler A.J."/>
            <person name="Tancos M.A."/>
            <person name="Schroeder B.K."/>
            <person name="Murray T.D."/>
            <person name="Luster D.G."/>
            <person name="Schneider W.L."/>
            <person name="Rogers E."/>
            <person name="Andreote F.D."/>
            <person name="Grunwald N.J."/>
            <person name="Putnam M.L."/>
            <person name="Chang J.H."/>
        </authorList>
    </citation>
    <scope>NUCLEOTIDE SEQUENCE [LARGE SCALE GENOMIC DNA]</scope>
    <source>
        <strain evidence="1 2">DSM 15932</strain>
    </source>
</reference>
<proteinExistence type="predicted"/>
<dbReference type="InterPro" id="IPR044000">
    <property type="entry name" value="Phage_tube_2"/>
</dbReference>
<dbReference type="KEGG" id="rfs:C1I64_04815"/>
<protein>
    <recommendedName>
        <fullName evidence="3">Phage tail protein</fullName>
    </recommendedName>
</protein>
<gene>
    <name evidence="1" type="ORF">C1I64_04815</name>
</gene>
<dbReference type="EMBL" id="CP028137">
    <property type="protein sequence ID" value="AZZ51430.1"/>
    <property type="molecule type" value="Genomic_DNA"/>
</dbReference>
<evidence type="ECO:0000313" key="2">
    <source>
        <dbReference type="Proteomes" id="UP000285317"/>
    </source>
</evidence>
<evidence type="ECO:0000313" key="1">
    <source>
        <dbReference type="EMBL" id="AZZ51430.1"/>
    </source>
</evidence>
<dbReference type="AlphaFoldDB" id="A0A3Q9UR61"/>
<dbReference type="RefSeq" id="WP_127886388.1">
    <property type="nucleotide sequence ID" value="NZ_CP028137.1"/>
</dbReference>
<name>A0A3Q9UR61_9MICO</name>
<evidence type="ECO:0008006" key="3">
    <source>
        <dbReference type="Google" id="ProtNLM"/>
    </source>
</evidence>
<dbReference type="Pfam" id="PF18906">
    <property type="entry name" value="Phage_tube_2"/>
    <property type="match status" value="1"/>
</dbReference>
<dbReference type="Proteomes" id="UP000285317">
    <property type="component" value="Chromosome"/>
</dbReference>
<sequence>MPTSDQYIARREAIGLGIEATPGTPVAPQFWLHWLTQGIQPKKTTVENESAMGVVDRVNDSQITAKWVEGTIGGKVTVQSVGAMLLGMFGNVSTGAAVSGVYPHTFSNSQSSIPRTLTTCIVSPLASKRHPYTTFDNLEITAEAGGWVEVSSAVKARIGTTSTETVALASETEFTSKHVTLKVAANTGALAASTAVKANRVALTLERTSEAFFPLGTDDAPEFDRGAFEARGEFVVRLGDTQYEDDFLTNVAKAMSITIANGNDKLTFTASKVRYRELELTRDRDAVVTATVQFFCEFDTTTNSSITCLLNNTRATYAAA</sequence>